<geneLocation type="plasmid" evidence="1">
    <name>p716811-VIM</name>
</geneLocation>
<dbReference type="EMBL" id="MN310372">
    <property type="protein sequence ID" value="QFX76836.1"/>
    <property type="molecule type" value="Genomic_DNA"/>
</dbReference>
<sequence>MLSADEKMDLDHVRESSKGRFICGTVKTAFSPLQRFTIDGKHIHLTGMEPKSPFGDMQPWYDQACDQPELEDQSFEY</sequence>
<accession>A0A6B7PX63</accession>
<evidence type="ECO:0000313" key="1">
    <source>
        <dbReference type="EMBL" id="QFX76836.1"/>
    </source>
</evidence>
<dbReference type="AlphaFoldDB" id="A0A6B7PX63"/>
<name>A0A6B7PX63_PSEPU</name>
<protein>
    <submittedName>
        <fullName evidence="1">Uncharacterized protein</fullName>
    </submittedName>
</protein>
<keyword evidence="1" id="KW-0614">Plasmid</keyword>
<reference evidence="1" key="1">
    <citation type="submission" date="2019-08" db="EMBL/GenBank/DDBJ databases">
        <authorList>
            <person name="Zhou D."/>
            <person name="Chen F."/>
        </authorList>
    </citation>
    <scope>NUCLEOTIDE SEQUENCE</scope>
    <source>
        <strain evidence="1">150716811</strain>
        <plasmid evidence="1">p716811-VIM</plasmid>
    </source>
</reference>
<organism evidence="1">
    <name type="scientific">Pseudomonas putida</name>
    <name type="common">Arthrobacter siderocapsulatus</name>
    <dbReference type="NCBI Taxonomy" id="303"/>
    <lineage>
        <taxon>Bacteria</taxon>
        <taxon>Pseudomonadati</taxon>
        <taxon>Pseudomonadota</taxon>
        <taxon>Gammaproteobacteria</taxon>
        <taxon>Pseudomonadales</taxon>
        <taxon>Pseudomonadaceae</taxon>
        <taxon>Pseudomonas</taxon>
    </lineage>
</organism>
<proteinExistence type="predicted"/>